<sequence>MTTMTLSRLPSVPAVAAKAVPLFASAHAALTFALNYSMQQYDRPLMNKIASGELTSGSTLGGGKGLSGLDGAGQAGMIRAELARLSPIDQAVLVAHAAPSQISCGCGIACCSGWKVNPEWQDAMSVLTSAAASGALTGCVSNGRLRSALIQRLFGAKVTLVELAERYEVDEKTASTHHAKLKRWLFGGADQKGAGIHQQAYRALGDRLRACKWIPEEDAAQKN</sequence>
<reference evidence="2 3" key="1">
    <citation type="journal article" date="2012" name="J. Bacteriol.">
        <title>Genome sequence of the highly efficient arsenite-oxidizing bacterium Achromobacter arsenitoxydans SY8.</title>
        <authorList>
            <person name="Li X."/>
            <person name="Hu Y."/>
            <person name="Gong J."/>
            <person name="Lin Y."/>
            <person name="Johnstone L."/>
            <person name="Rensing C."/>
            <person name="Wang G."/>
        </authorList>
    </citation>
    <scope>NUCLEOTIDE SEQUENCE [LARGE SCALE GENOMIC DNA]</scope>
    <source>
        <strain evidence="2 3">SY8</strain>
    </source>
</reference>
<evidence type="ECO:0000256" key="1">
    <source>
        <dbReference type="SAM" id="SignalP"/>
    </source>
</evidence>
<dbReference type="RefSeq" id="WP_008164988.1">
    <property type="nucleotide sequence ID" value="NZ_AGUF01000057.1"/>
</dbReference>
<dbReference type="EMBL" id="AGUF01000057">
    <property type="protein sequence ID" value="EHK64792.1"/>
    <property type="molecule type" value="Genomic_DNA"/>
</dbReference>
<dbReference type="OrthoDB" id="9115108at2"/>
<proteinExistence type="predicted"/>
<feature type="chain" id="PRO_5003532560" evidence="1">
    <location>
        <begin position="29"/>
        <end position="223"/>
    </location>
</feature>
<keyword evidence="3" id="KW-1185">Reference proteome</keyword>
<organism evidence="2 3">
    <name type="scientific">Achromobacter arsenitoxydans SY8</name>
    <dbReference type="NCBI Taxonomy" id="477184"/>
    <lineage>
        <taxon>Bacteria</taxon>
        <taxon>Pseudomonadati</taxon>
        <taxon>Pseudomonadota</taxon>
        <taxon>Betaproteobacteria</taxon>
        <taxon>Burkholderiales</taxon>
        <taxon>Alcaligenaceae</taxon>
        <taxon>Achromobacter</taxon>
    </lineage>
</organism>
<dbReference type="Proteomes" id="UP000003113">
    <property type="component" value="Unassembled WGS sequence"/>
</dbReference>
<dbReference type="AlphaFoldDB" id="H0FAG1"/>
<comment type="caution">
    <text evidence="2">The sequence shown here is derived from an EMBL/GenBank/DDBJ whole genome shotgun (WGS) entry which is preliminary data.</text>
</comment>
<dbReference type="STRING" id="477184.KYC_18315"/>
<name>H0FAG1_9BURK</name>
<evidence type="ECO:0000313" key="2">
    <source>
        <dbReference type="EMBL" id="EHK64792.1"/>
    </source>
</evidence>
<dbReference type="PATRIC" id="fig|477184.5.peg.3605"/>
<gene>
    <name evidence="2" type="ORF">KYC_18315</name>
</gene>
<accession>H0FAG1</accession>
<dbReference type="eggNOG" id="ENOG5032TJR">
    <property type="taxonomic scope" value="Bacteria"/>
</dbReference>
<evidence type="ECO:0000313" key="3">
    <source>
        <dbReference type="Proteomes" id="UP000003113"/>
    </source>
</evidence>
<feature type="signal peptide" evidence="1">
    <location>
        <begin position="1"/>
        <end position="28"/>
    </location>
</feature>
<keyword evidence="1" id="KW-0732">Signal</keyword>
<protein>
    <submittedName>
        <fullName evidence="2">Uncharacterized protein</fullName>
    </submittedName>
</protein>